<dbReference type="FunFam" id="3.30.200.20:FF:000466">
    <property type="entry name" value="Putative LRR receptor-like serine/threonine-protein kinase"/>
    <property type="match status" value="1"/>
</dbReference>
<evidence type="ECO:0000256" key="7">
    <source>
        <dbReference type="SAM" id="Phobius"/>
    </source>
</evidence>
<dbReference type="GO" id="GO:0005524">
    <property type="term" value="F:ATP binding"/>
    <property type="evidence" value="ECO:0007669"/>
    <property type="project" value="UniProtKB-UniRule"/>
</dbReference>
<dbReference type="InterPro" id="IPR017441">
    <property type="entry name" value="Protein_kinase_ATP_BS"/>
</dbReference>
<comment type="caution">
    <text evidence="9">The sequence shown here is derived from an EMBL/GenBank/DDBJ whole genome shotgun (WGS) entry which is preliminary data.</text>
</comment>
<dbReference type="EMBL" id="JACXVP010000005">
    <property type="protein sequence ID" value="KAG5607316.1"/>
    <property type="molecule type" value="Genomic_DNA"/>
</dbReference>
<dbReference type="InterPro" id="IPR001245">
    <property type="entry name" value="Ser-Thr/Tyr_kinase_cat_dom"/>
</dbReference>
<keyword evidence="7" id="KW-0812">Transmembrane</keyword>
<dbReference type="AlphaFoldDB" id="A0A9J5Z777"/>
<keyword evidence="3 6" id="KW-0547">Nucleotide-binding</keyword>
<evidence type="ECO:0000256" key="4">
    <source>
        <dbReference type="ARBA" id="ARBA00022777"/>
    </source>
</evidence>
<evidence type="ECO:0000313" key="10">
    <source>
        <dbReference type="Proteomes" id="UP000824120"/>
    </source>
</evidence>
<accession>A0A9J5Z777</accession>
<dbReference type="InterPro" id="IPR011009">
    <property type="entry name" value="Kinase-like_dom_sf"/>
</dbReference>
<evidence type="ECO:0000259" key="8">
    <source>
        <dbReference type="PROSITE" id="PS50011"/>
    </source>
</evidence>
<dbReference type="Pfam" id="PF07714">
    <property type="entry name" value="PK_Tyr_Ser-Thr"/>
    <property type="match status" value="1"/>
</dbReference>
<reference evidence="9 10" key="1">
    <citation type="submission" date="2020-09" db="EMBL/GenBank/DDBJ databases">
        <title>De no assembly of potato wild relative species, Solanum commersonii.</title>
        <authorList>
            <person name="Cho K."/>
        </authorList>
    </citation>
    <scope>NUCLEOTIDE SEQUENCE [LARGE SCALE GENOMIC DNA]</scope>
    <source>
        <strain evidence="9">LZ3.2</strain>
        <tissue evidence="9">Leaf</tissue>
    </source>
</reference>
<protein>
    <recommendedName>
        <fullName evidence="8">Protein kinase domain-containing protein</fullName>
    </recommendedName>
</protein>
<feature type="domain" description="Protein kinase" evidence="8">
    <location>
        <begin position="138"/>
        <end position="271"/>
    </location>
</feature>
<evidence type="ECO:0000256" key="6">
    <source>
        <dbReference type="PROSITE-ProRule" id="PRU10141"/>
    </source>
</evidence>
<dbReference type="PROSITE" id="PS50011">
    <property type="entry name" value="PROTEIN_KINASE_DOM"/>
    <property type="match status" value="1"/>
</dbReference>
<organism evidence="9 10">
    <name type="scientific">Solanum commersonii</name>
    <name type="common">Commerson's wild potato</name>
    <name type="synonym">Commerson's nightshade</name>
    <dbReference type="NCBI Taxonomy" id="4109"/>
    <lineage>
        <taxon>Eukaryota</taxon>
        <taxon>Viridiplantae</taxon>
        <taxon>Streptophyta</taxon>
        <taxon>Embryophyta</taxon>
        <taxon>Tracheophyta</taxon>
        <taxon>Spermatophyta</taxon>
        <taxon>Magnoliopsida</taxon>
        <taxon>eudicotyledons</taxon>
        <taxon>Gunneridae</taxon>
        <taxon>Pentapetalae</taxon>
        <taxon>asterids</taxon>
        <taxon>lamiids</taxon>
        <taxon>Solanales</taxon>
        <taxon>Solanaceae</taxon>
        <taxon>Solanoideae</taxon>
        <taxon>Solaneae</taxon>
        <taxon>Solanum</taxon>
    </lineage>
</organism>
<dbReference type="InterPro" id="IPR000719">
    <property type="entry name" value="Prot_kinase_dom"/>
</dbReference>
<gene>
    <name evidence="9" type="ORF">H5410_028808</name>
</gene>
<feature type="binding site" evidence="6">
    <location>
        <position position="167"/>
    </location>
    <ligand>
        <name>ATP</name>
        <dbReference type="ChEBI" id="CHEBI:30616"/>
    </ligand>
</feature>
<keyword evidence="5 6" id="KW-0067">ATP-binding</keyword>
<dbReference type="GO" id="GO:0005886">
    <property type="term" value="C:plasma membrane"/>
    <property type="evidence" value="ECO:0007669"/>
    <property type="project" value="TreeGrafter"/>
</dbReference>
<sequence>MARVSMYSIFKIDLHRFMLDRFTNRDKVDLQEVLHPCHSNSRSLVNSKEILYLFTPLFDALVSNYRWKEEWTVFAPLISELALLTILLITVGVLYRMRTKVLDEPEINQLANSQGALLQCTNVITYDSSDPAAATNNFLLANKIGHGGFGNVYKGVLENGVEIAVKKQDVTSRQGFTEFENEFKLIVKLQHHNLTKLLGYCINGAEKFLVYEFMADNSLDKVIFEWHVNSATICKPKTAGTLNTSDRSIRAMDVEKYKKNRISRKELVTNL</sequence>
<evidence type="ECO:0000256" key="5">
    <source>
        <dbReference type="ARBA" id="ARBA00022840"/>
    </source>
</evidence>
<dbReference type="PROSITE" id="PS00107">
    <property type="entry name" value="PROTEIN_KINASE_ATP"/>
    <property type="match status" value="1"/>
</dbReference>
<dbReference type="Proteomes" id="UP000824120">
    <property type="component" value="Chromosome 5"/>
</dbReference>
<name>A0A9J5Z777_SOLCO</name>
<keyword evidence="7" id="KW-0472">Membrane</keyword>
<dbReference type="OrthoDB" id="1305788at2759"/>
<keyword evidence="10" id="KW-1185">Reference proteome</keyword>
<dbReference type="GO" id="GO:0004674">
    <property type="term" value="F:protein serine/threonine kinase activity"/>
    <property type="evidence" value="ECO:0007669"/>
    <property type="project" value="UniProtKB-KW"/>
</dbReference>
<dbReference type="PANTHER" id="PTHR27002:SF1097">
    <property type="entry name" value="RECEPTOR-LIKE SERINE_THREONINE-PROTEIN KINASE"/>
    <property type="match status" value="1"/>
</dbReference>
<dbReference type="PANTHER" id="PTHR27002">
    <property type="entry name" value="RECEPTOR-LIKE SERINE/THREONINE-PROTEIN KINASE SD1-8"/>
    <property type="match status" value="1"/>
</dbReference>
<dbReference type="SUPFAM" id="SSF56112">
    <property type="entry name" value="Protein kinase-like (PK-like)"/>
    <property type="match status" value="1"/>
</dbReference>
<keyword evidence="7" id="KW-1133">Transmembrane helix</keyword>
<evidence type="ECO:0000313" key="9">
    <source>
        <dbReference type="EMBL" id="KAG5607316.1"/>
    </source>
</evidence>
<evidence type="ECO:0000256" key="1">
    <source>
        <dbReference type="ARBA" id="ARBA00022527"/>
    </source>
</evidence>
<evidence type="ECO:0000256" key="3">
    <source>
        <dbReference type="ARBA" id="ARBA00022741"/>
    </source>
</evidence>
<keyword evidence="2" id="KW-0808">Transferase</keyword>
<evidence type="ECO:0000256" key="2">
    <source>
        <dbReference type="ARBA" id="ARBA00022679"/>
    </source>
</evidence>
<keyword evidence="4" id="KW-0418">Kinase</keyword>
<proteinExistence type="predicted"/>
<feature type="transmembrane region" description="Helical" evidence="7">
    <location>
        <begin position="73"/>
        <end position="95"/>
    </location>
</feature>
<dbReference type="Gene3D" id="3.30.200.20">
    <property type="entry name" value="Phosphorylase Kinase, domain 1"/>
    <property type="match status" value="1"/>
</dbReference>
<keyword evidence="1" id="KW-0723">Serine/threonine-protein kinase</keyword>